<sequence>EDERVTQIASMMSGRGMSSTALAAAKELINHFN</sequence>
<evidence type="ECO:0000313" key="1">
    <source>
        <dbReference type="EMBL" id="ETJ34506.1"/>
    </source>
</evidence>
<feature type="non-terminal residue" evidence="1">
    <location>
        <position position="1"/>
    </location>
</feature>
<comment type="caution">
    <text evidence="1">The sequence shown here is derived from an EMBL/GenBank/DDBJ whole genome shotgun (WGS) entry which is preliminary data.</text>
</comment>
<protein>
    <submittedName>
        <fullName evidence="1">DNA repair protein RecN</fullName>
    </submittedName>
</protein>
<name>W1XWI0_9ZZZZ</name>
<reference evidence="1" key="1">
    <citation type="submission" date="2013-12" db="EMBL/GenBank/DDBJ databases">
        <title>A Varibaculum cambriense genome reconstructed from a premature infant gut community with otherwise low bacterial novelty that shifts toward anaerobic metabolism during the third week of life.</title>
        <authorList>
            <person name="Brown C.T."/>
            <person name="Sharon I."/>
            <person name="Thomas B.C."/>
            <person name="Castelle C.J."/>
            <person name="Morowitz M.J."/>
            <person name="Banfield J.F."/>
        </authorList>
    </citation>
    <scope>NUCLEOTIDE SEQUENCE</scope>
</reference>
<dbReference type="AlphaFoldDB" id="W1XWI0"/>
<dbReference type="EMBL" id="AZMM01011069">
    <property type="protein sequence ID" value="ETJ34506.1"/>
    <property type="molecule type" value="Genomic_DNA"/>
</dbReference>
<accession>W1XWI0</accession>
<organism evidence="1">
    <name type="scientific">human gut metagenome</name>
    <dbReference type="NCBI Taxonomy" id="408170"/>
    <lineage>
        <taxon>unclassified sequences</taxon>
        <taxon>metagenomes</taxon>
        <taxon>organismal metagenomes</taxon>
    </lineage>
</organism>
<proteinExistence type="predicted"/>
<gene>
    <name evidence="1" type="ORF">Q604_UNBC11069G0001</name>
</gene>